<evidence type="ECO:0000313" key="3">
    <source>
        <dbReference type="Proteomes" id="UP000198415"/>
    </source>
</evidence>
<sequence length="149" mass="14410">MGRGPAWLFGAIVAVGLGPALWLGVQVGAADAPEGKPPVVIRQQVPAAETDQGGSGAGEESDTPGPTAGWLLPLSTGTATVSAAPSVATSATSSPTPSPSSSPTPSAEPSEAPSEPPVESTPSKPAGEEESEPPPGEEPTSAPATGVTP</sequence>
<evidence type="ECO:0000256" key="1">
    <source>
        <dbReference type="SAM" id="MobiDB-lite"/>
    </source>
</evidence>
<dbReference type="AlphaFoldDB" id="A0A239BFU6"/>
<dbReference type="RefSeq" id="WP_089295408.1">
    <property type="nucleotide sequence ID" value="NZ_BOMU01000059.1"/>
</dbReference>
<organism evidence="2 3">
    <name type="scientific">Actinoplanes regularis</name>
    <dbReference type="NCBI Taxonomy" id="52697"/>
    <lineage>
        <taxon>Bacteria</taxon>
        <taxon>Bacillati</taxon>
        <taxon>Actinomycetota</taxon>
        <taxon>Actinomycetes</taxon>
        <taxon>Micromonosporales</taxon>
        <taxon>Micromonosporaceae</taxon>
        <taxon>Actinoplanes</taxon>
    </lineage>
</organism>
<feature type="compositionally biased region" description="Low complexity" evidence="1">
    <location>
        <begin position="78"/>
        <end position="95"/>
    </location>
</feature>
<accession>A0A239BFU6</accession>
<name>A0A239BFU6_9ACTN</name>
<reference evidence="2 3" key="1">
    <citation type="submission" date="2017-06" db="EMBL/GenBank/DDBJ databases">
        <authorList>
            <person name="Kim H.J."/>
            <person name="Triplett B.A."/>
        </authorList>
    </citation>
    <scope>NUCLEOTIDE SEQUENCE [LARGE SCALE GENOMIC DNA]</scope>
    <source>
        <strain evidence="2 3">DSM 43151</strain>
    </source>
</reference>
<gene>
    <name evidence="2" type="ORF">SAMN06264365_109161</name>
</gene>
<keyword evidence="3" id="KW-1185">Reference proteome</keyword>
<evidence type="ECO:0000313" key="2">
    <source>
        <dbReference type="EMBL" id="SNS06361.1"/>
    </source>
</evidence>
<proteinExistence type="predicted"/>
<feature type="region of interest" description="Disordered" evidence="1">
    <location>
        <begin position="30"/>
        <end position="149"/>
    </location>
</feature>
<feature type="compositionally biased region" description="Low complexity" evidence="1">
    <location>
        <begin position="138"/>
        <end position="149"/>
    </location>
</feature>
<feature type="compositionally biased region" description="Low complexity" evidence="1">
    <location>
        <begin position="103"/>
        <end position="125"/>
    </location>
</feature>
<dbReference type="OrthoDB" id="3298868at2"/>
<dbReference type="Proteomes" id="UP000198415">
    <property type="component" value="Unassembled WGS sequence"/>
</dbReference>
<protein>
    <submittedName>
        <fullName evidence="2">Uncharacterized protein</fullName>
    </submittedName>
</protein>
<dbReference type="EMBL" id="FZNR01000009">
    <property type="protein sequence ID" value="SNS06361.1"/>
    <property type="molecule type" value="Genomic_DNA"/>
</dbReference>